<feature type="domain" description="NAC" evidence="7">
    <location>
        <begin position="14"/>
        <end position="168"/>
    </location>
</feature>
<feature type="compositionally biased region" description="Gly residues" evidence="5">
    <location>
        <begin position="85"/>
        <end position="94"/>
    </location>
</feature>
<keyword evidence="1" id="KW-0805">Transcription regulation</keyword>
<dbReference type="InterPro" id="IPR036093">
    <property type="entry name" value="NAC_dom_sf"/>
</dbReference>
<dbReference type="eggNOG" id="ENOG502QTKI">
    <property type="taxonomic scope" value="Eukaryota"/>
</dbReference>
<evidence type="ECO:0000313" key="8">
    <source>
        <dbReference type="EMBL" id="KQK01474.1"/>
    </source>
</evidence>
<evidence type="ECO:0000256" key="1">
    <source>
        <dbReference type="ARBA" id="ARBA00023015"/>
    </source>
</evidence>
<keyword evidence="4" id="KW-0539">Nucleus</keyword>
<organism evidence="9">
    <name type="scientific">Brachypodium distachyon</name>
    <name type="common">Purple false brome</name>
    <name type="synonym">Trachynia distachya</name>
    <dbReference type="NCBI Taxonomy" id="15368"/>
    <lineage>
        <taxon>Eukaryota</taxon>
        <taxon>Viridiplantae</taxon>
        <taxon>Streptophyta</taxon>
        <taxon>Embryophyta</taxon>
        <taxon>Tracheophyta</taxon>
        <taxon>Spermatophyta</taxon>
        <taxon>Magnoliopsida</taxon>
        <taxon>Liliopsida</taxon>
        <taxon>Poales</taxon>
        <taxon>Poaceae</taxon>
        <taxon>BOP clade</taxon>
        <taxon>Pooideae</taxon>
        <taxon>Stipodae</taxon>
        <taxon>Brachypodieae</taxon>
        <taxon>Brachypodium</taxon>
    </lineage>
</organism>
<reference evidence="9" key="3">
    <citation type="submission" date="2018-08" db="UniProtKB">
        <authorList>
            <consortium name="EnsemblPlants"/>
        </authorList>
    </citation>
    <scope>IDENTIFICATION</scope>
    <source>
        <strain evidence="9">cv. Bd21</strain>
    </source>
</reference>
<reference evidence="8 9" key="1">
    <citation type="journal article" date="2010" name="Nature">
        <title>Genome sequencing and analysis of the model grass Brachypodium distachyon.</title>
        <authorList>
            <consortium name="International Brachypodium Initiative"/>
        </authorList>
    </citation>
    <scope>NUCLEOTIDE SEQUENCE [LARGE SCALE GENOMIC DNA]</scope>
    <source>
        <strain evidence="8 9">Bd21</strain>
    </source>
</reference>
<dbReference type="PANTHER" id="PTHR31744">
    <property type="entry name" value="PROTEIN CUP-SHAPED COTYLEDON 2-RELATED"/>
    <property type="match status" value="1"/>
</dbReference>
<dbReference type="PROSITE" id="PS51005">
    <property type="entry name" value="NAC"/>
    <property type="match status" value="1"/>
</dbReference>
<keyword evidence="2" id="KW-0238">DNA-binding</keyword>
<dbReference type="AlphaFoldDB" id="I1IE75"/>
<evidence type="ECO:0000256" key="4">
    <source>
        <dbReference type="ARBA" id="ARBA00023242"/>
    </source>
</evidence>
<evidence type="ECO:0000259" key="7">
    <source>
        <dbReference type="PROSITE" id="PS51005"/>
    </source>
</evidence>
<reference evidence="8" key="2">
    <citation type="submission" date="2017-06" db="EMBL/GenBank/DDBJ databases">
        <title>WGS assembly of Brachypodium distachyon.</title>
        <authorList>
            <consortium name="The International Brachypodium Initiative"/>
            <person name="Lucas S."/>
            <person name="Harmon-Smith M."/>
            <person name="Lail K."/>
            <person name="Tice H."/>
            <person name="Grimwood J."/>
            <person name="Bruce D."/>
            <person name="Barry K."/>
            <person name="Shu S."/>
            <person name="Lindquist E."/>
            <person name="Wang M."/>
            <person name="Pitluck S."/>
            <person name="Vogel J.P."/>
            <person name="Garvin D.F."/>
            <person name="Mockler T.C."/>
            <person name="Schmutz J."/>
            <person name="Rokhsar D."/>
            <person name="Bevan M.W."/>
        </authorList>
    </citation>
    <scope>NUCLEOTIDE SEQUENCE</scope>
    <source>
        <strain evidence="8">Bd21</strain>
    </source>
</reference>
<keyword evidence="6" id="KW-0472">Membrane</keyword>
<dbReference type="EMBL" id="CM000882">
    <property type="protein sequence ID" value="KQK01474.1"/>
    <property type="molecule type" value="Genomic_DNA"/>
</dbReference>
<dbReference type="EnsemblPlants" id="KQK01474">
    <property type="protein sequence ID" value="KQK01474"/>
    <property type="gene ID" value="BRADI_3g56080v3"/>
</dbReference>
<dbReference type="OMA" id="NSQLPDM"/>
<evidence type="ECO:0000313" key="10">
    <source>
        <dbReference type="Proteomes" id="UP000008810"/>
    </source>
</evidence>
<dbReference type="FunCoup" id="I1IE75">
    <property type="interactions" value="2231"/>
</dbReference>
<dbReference type="RefSeq" id="XP_003570443.1">
    <property type="nucleotide sequence ID" value="XM_003570395.4"/>
</dbReference>
<dbReference type="Proteomes" id="UP000008810">
    <property type="component" value="Chromosome 3"/>
</dbReference>
<dbReference type="GeneID" id="100846718"/>
<dbReference type="HOGENOM" id="CLU_032008_1_0_1"/>
<dbReference type="PANTHER" id="PTHR31744:SF210">
    <property type="entry name" value="NAC DOMAIN-CONTAINING PROTEIN 86-LIKE"/>
    <property type="match status" value="1"/>
</dbReference>
<keyword evidence="10" id="KW-1185">Reference proteome</keyword>
<dbReference type="STRING" id="15368.I1IE75"/>
<dbReference type="InterPro" id="IPR003441">
    <property type="entry name" value="NAC-dom"/>
</dbReference>
<evidence type="ECO:0000256" key="2">
    <source>
        <dbReference type="ARBA" id="ARBA00023125"/>
    </source>
</evidence>
<feature type="region of interest" description="Disordered" evidence="5">
    <location>
        <begin position="85"/>
        <end position="105"/>
    </location>
</feature>
<dbReference type="Pfam" id="PF02365">
    <property type="entry name" value="NAM"/>
    <property type="match status" value="1"/>
</dbReference>
<dbReference type="OrthoDB" id="777252at2759"/>
<name>I1IE75_BRADI</name>
<dbReference type="GO" id="GO:0006355">
    <property type="term" value="P:regulation of DNA-templated transcription"/>
    <property type="evidence" value="ECO:0007669"/>
    <property type="project" value="InterPro"/>
</dbReference>
<dbReference type="GO" id="GO:0003677">
    <property type="term" value="F:DNA binding"/>
    <property type="evidence" value="ECO:0007669"/>
    <property type="project" value="UniProtKB-KW"/>
</dbReference>
<gene>
    <name evidence="9" type="primary">LOC100846718</name>
    <name evidence="8" type="ORF">BRADI_3g56080v3</name>
</gene>
<keyword evidence="3" id="KW-0804">Transcription</keyword>
<evidence type="ECO:0000256" key="5">
    <source>
        <dbReference type="SAM" id="MobiDB-lite"/>
    </source>
</evidence>
<keyword evidence="6" id="KW-0812">Transmembrane</keyword>
<evidence type="ECO:0000256" key="3">
    <source>
        <dbReference type="ARBA" id="ARBA00023163"/>
    </source>
</evidence>
<dbReference type="ExpressionAtlas" id="I1IE75">
    <property type="expression patterns" value="baseline"/>
</dbReference>
<evidence type="ECO:0000313" key="9">
    <source>
        <dbReference type="EnsemblPlants" id="KQK01474"/>
    </source>
</evidence>
<keyword evidence="6" id="KW-1133">Transmembrane helix</keyword>
<accession>I1IE75</accession>
<evidence type="ECO:0000256" key="6">
    <source>
        <dbReference type="SAM" id="Phobius"/>
    </source>
</evidence>
<dbReference type="SUPFAM" id="SSF101941">
    <property type="entry name" value="NAC domain"/>
    <property type="match status" value="1"/>
</dbReference>
<proteinExistence type="predicted"/>
<dbReference type="KEGG" id="bdi:100846718"/>
<dbReference type="Gene3D" id="2.170.150.80">
    <property type="entry name" value="NAC domain"/>
    <property type="match status" value="1"/>
</dbReference>
<feature type="transmembrane region" description="Helical" evidence="6">
    <location>
        <begin position="619"/>
        <end position="639"/>
    </location>
</feature>
<sequence>MSPSLPDHSPEVPLAPGFRFHPTDEELVSYYLRRRVLGRRLRIDAIAEVDLYRLEPWDLPSLSRIRSRDSQWYFFARLDRKVAGAGAGGRGGPGNRTNRATPRGYWKTTGKDREVFHRGKAVGMKKTLVFHAGRAPKGDRTNWVMHEYRLLDNDGPQDLHVVCRIFQKLGTGPQNGAQYGAPYMEEEWEEEDDAIENAPASGASTAMAAITDTASPESNVEDENMYSKTNELVQTQEVLNPPETAPILAQGLEETDEGSYGDGVISLEEILQEPVSNVSVENIGEPEEKTAIDDHFSLADLSGYPSQDDGYVALNGPIICRDPSNGDHAYWPLRTYGHQNHANGTLNAEEFFDTGNDTNTYSVEQQICPSDGQNLYLQTNGLPAPQQVDDNMAFYDASSTHKWVDGKDDFANANELLYQPENEPLFDVDDLMAYFDATEDDFKFDMLGSVEGPNWPLPENMLDFAPKDENMDGFTFDGISKTSANVQYVASSSGSHENLYLDTAVADIPMDDSADKSFGKRFASVLGSIPAPPAMASEFPPATGKSVASLSAVNGPSSIHVTAGIVQLGGLTFSGSSEHWPLQKNGDFSLLLSFTVESDVSTKSVGFDEPATQLSTVPMVLRGGLYLFFVSAMILMFSYKVGSCIYSR</sequence>
<protein>
    <recommendedName>
        <fullName evidence="7">NAC domain-containing protein</fullName>
    </recommendedName>
</protein>
<dbReference type="Gramene" id="KQK01474">
    <property type="protein sequence ID" value="KQK01474"/>
    <property type="gene ID" value="BRADI_3g56080v3"/>
</dbReference>